<sequence>MVAFTRFPALDGGFGKKVKVVKAVIISYDNIGLFCFSVKIYRSINDVKILFSYICDSRAQDKKNDETVYLFF</sequence>
<reference evidence="1 2" key="1">
    <citation type="submission" date="2018-08" db="EMBL/GenBank/DDBJ databases">
        <title>A genome reference for cultivated species of the human gut microbiota.</title>
        <authorList>
            <person name="Zou Y."/>
            <person name="Xue W."/>
            <person name="Luo G."/>
        </authorList>
    </citation>
    <scope>NUCLEOTIDE SEQUENCE [LARGE SCALE GENOMIC DNA]</scope>
    <source>
        <strain evidence="1 2">AF20-9LB</strain>
    </source>
</reference>
<dbReference type="EMBL" id="QRVZ01000021">
    <property type="protein sequence ID" value="RGS80780.1"/>
    <property type="molecule type" value="Genomic_DNA"/>
</dbReference>
<name>A0A395VXD5_BACOV</name>
<dbReference type="AlphaFoldDB" id="A0A395VXD5"/>
<organism evidence="1 2">
    <name type="scientific">Bacteroides ovatus</name>
    <dbReference type="NCBI Taxonomy" id="28116"/>
    <lineage>
        <taxon>Bacteria</taxon>
        <taxon>Pseudomonadati</taxon>
        <taxon>Bacteroidota</taxon>
        <taxon>Bacteroidia</taxon>
        <taxon>Bacteroidales</taxon>
        <taxon>Bacteroidaceae</taxon>
        <taxon>Bacteroides</taxon>
    </lineage>
</organism>
<protein>
    <submittedName>
        <fullName evidence="1">Uncharacterized protein</fullName>
    </submittedName>
</protein>
<evidence type="ECO:0000313" key="1">
    <source>
        <dbReference type="EMBL" id="RGS80780.1"/>
    </source>
</evidence>
<gene>
    <name evidence="1" type="ORF">DWX70_20700</name>
</gene>
<proteinExistence type="predicted"/>
<dbReference type="Proteomes" id="UP000266492">
    <property type="component" value="Unassembled WGS sequence"/>
</dbReference>
<comment type="caution">
    <text evidence="1">The sequence shown here is derived from an EMBL/GenBank/DDBJ whole genome shotgun (WGS) entry which is preliminary data.</text>
</comment>
<accession>A0A395VXD5</accession>
<evidence type="ECO:0000313" key="2">
    <source>
        <dbReference type="Proteomes" id="UP000266492"/>
    </source>
</evidence>